<dbReference type="Proteomes" id="UP000825935">
    <property type="component" value="Chromosome 20"/>
</dbReference>
<keyword evidence="5" id="KW-1003">Cell membrane</keyword>
<feature type="domain" description="Bicarbonate transporter-like transmembrane" evidence="10">
    <location>
        <begin position="326"/>
        <end position="649"/>
    </location>
</feature>
<organism evidence="11 12">
    <name type="scientific">Ceratopteris richardii</name>
    <name type="common">Triangle waterfern</name>
    <dbReference type="NCBI Taxonomy" id="49495"/>
    <lineage>
        <taxon>Eukaryota</taxon>
        <taxon>Viridiplantae</taxon>
        <taxon>Streptophyta</taxon>
        <taxon>Embryophyta</taxon>
        <taxon>Tracheophyta</taxon>
        <taxon>Polypodiopsida</taxon>
        <taxon>Polypodiidae</taxon>
        <taxon>Polypodiales</taxon>
        <taxon>Pteridineae</taxon>
        <taxon>Pteridaceae</taxon>
        <taxon>Parkerioideae</taxon>
        <taxon>Ceratopteris</taxon>
    </lineage>
</organism>
<feature type="transmembrane region" description="Helical" evidence="9">
    <location>
        <begin position="414"/>
        <end position="435"/>
    </location>
</feature>
<dbReference type="PANTHER" id="PTHR11453">
    <property type="entry name" value="ANION EXCHANGE PROTEIN"/>
    <property type="match status" value="1"/>
</dbReference>
<evidence type="ECO:0000256" key="7">
    <source>
        <dbReference type="ARBA" id="ARBA00022989"/>
    </source>
</evidence>
<dbReference type="Pfam" id="PF00955">
    <property type="entry name" value="HCO3_cotransp"/>
    <property type="match status" value="2"/>
</dbReference>
<feature type="transmembrane region" description="Helical" evidence="9">
    <location>
        <begin position="592"/>
        <end position="610"/>
    </location>
</feature>
<evidence type="ECO:0000259" key="10">
    <source>
        <dbReference type="Pfam" id="PF00955"/>
    </source>
</evidence>
<evidence type="ECO:0000256" key="5">
    <source>
        <dbReference type="ARBA" id="ARBA00022475"/>
    </source>
</evidence>
<keyword evidence="7 9" id="KW-1133">Transmembrane helix</keyword>
<comment type="similarity">
    <text evidence="2">Belongs to the anion exchanger (TC 2.A.31.3) family.</text>
</comment>
<comment type="caution">
    <text evidence="11">The sequence shown here is derived from an EMBL/GenBank/DDBJ whole genome shotgun (WGS) entry which is preliminary data.</text>
</comment>
<accession>A0A8T2SGG7</accession>
<name>A0A8T2SGG7_CERRI</name>
<protein>
    <recommendedName>
        <fullName evidence="10">Bicarbonate transporter-like transmembrane domain-containing protein</fullName>
    </recommendedName>
</protein>
<dbReference type="GO" id="GO:0005886">
    <property type="term" value="C:plasma membrane"/>
    <property type="evidence" value="ECO:0007669"/>
    <property type="project" value="UniProtKB-SubCell"/>
</dbReference>
<evidence type="ECO:0000256" key="8">
    <source>
        <dbReference type="ARBA" id="ARBA00023136"/>
    </source>
</evidence>
<dbReference type="GO" id="GO:0050801">
    <property type="term" value="P:monoatomic ion homeostasis"/>
    <property type="evidence" value="ECO:0007669"/>
    <property type="project" value="TreeGrafter"/>
</dbReference>
<evidence type="ECO:0000256" key="9">
    <source>
        <dbReference type="SAM" id="Phobius"/>
    </source>
</evidence>
<gene>
    <name evidence="11" type="ORF">KP509_20G061200</name>
</gene>
<dbReference type="PROSITE" id="PS51257">
    <property type="entry name" value="PROKAR_LIPOPROTEIN"/>
    <property type="match status" value="1"/>
</dbReference>
<dbReference type="FunFam" id="1.10.287.570:FF:000001">
    <property type="entry name" value="Anion exchange protein"/>
    <property type="match status" value="1"/>
</dbReference>
<dbReference type="Gene3D" id="1.10.287.570">
    <property type="entry name" value="Helical hairpin bin"/>
    <property type="match status" value="1"/>
</dbReference>
<keyword evidence="4" id="KW-0813">Transport</keyword>
<keyword evidence="12" id="KW-1185">Reference proteome</keyword>
<evidence type="ECO:0000256" key="2">
    <source>
        <dbReference type="ARBA" id="ARBA00006262"/>
    </source>
</evidence>
<reference evidence="11" key="1">
    <citation type="submission" date="2021-08" db="EMBL/GenBank/DDBJ databases">
        <title>WGS assembly of Ceratopteris richardii.</title>
        <authorList>
            <person name="Marchant D.B."/>
            <person name="Chen G."/>
            <person name="Jenkins J."/>
            <person name="Shu S."/>
            <person name="Leebens-Mack J."/>
            <person name="Grimwood J."/>
            <person name="Schmutz J."/>
            <person name="Soltis P."/>
            <person name="Soltis D."/>
            <person name="Chen Z.-H."/>
        </authorList>
    </citation>
    <scope>NUCLEOTIDE SEQUENCE</scope>
    <source>
        <strain evidence="11">Whitten #5841</strain>
        <tissue evidence="11">Leaf</tissue>
    </source>
</reference>
<dbReference type="InterPro" id="IPR011531">
    <property type="entry name" value="HCO3_transpt-like_TM_dom"/>
</dbReference>
<dbReference type="EMBL" id="CM035425">
    <property type="protein sequence ID" value="KAH7331969.1"/>
    <property type="molecule type" value="Genomic_DNA"/>
</dbReference>
<feature type="domain" description="Bicarbonate transporter-like transmembrane" evidence="10">
    <location>
        <begin position="154"/>
        <end position="323"/>
    </location>
</feature>
<feature type="transmembrane region" description="Helical" evidence="9">
    <location>
        <begin position="456"/>
        <end position="480"/>
    </location>
</feature>
<proteinExistence type="inferred from homology"/>
<dbReference type="OMA" id="ADAFNYR"/>
<feature type="transmembrane region" description="Helical" evidence="9">
    <location>
        <begin position="182"/>
        <end position="205"/>
    </location>
</feature>
<dbReference type="OrthoDB" id="1735926at2759"/>
<feature type="transmembrane region" description="Helical" evidence="9">
    <location>
        <begin position="265"/>
        <end position="283"/>
    </location>
</feature>
<dbReference type="GO" id="GO:0006820">
    <property type="term" value="P:monoatomic anion transport"/>
    <property type="evidence" value="ECO:0007669"/>
    <property type="project" value="InterPro"/>
</dbReference>
<dbReference type="InterPro" id="IPR003020">
    <property type="entry name" value="HCO3_transpt_euk"/>
</dbReference>
<evidence type="ECO:0000256" key="6">
    <source>
        <dbReference type="ARBA" id="ARBA00022692"/>
    </source>
</evidence>
<evidence type="ECO:0000313" key="11">
    <source>
        <dbReference type="EMBL" id="KAH7331969.1"/>
    </source>
</evidence>
<dbReference type="GO" id="GO:0005452">
    <property type="term" value="F:solute:inorganic anion antiporter activity"/>
    <property type="evidence" value="ECO:0007669"/>
    <property type="project" value="InterPro"/>
</dbReference>
<keyword evidence="6 9" id="KW-0812">Transmembrane</keyword>
<evidence type="ECO:0000256" key="1">
    <source>
        <dbReference type="ARBA" id="ARBA00004651"/>
    </source>
</evidence>
<keyword evidence="8 9" id="KW-0472">Membrane</keyword>
<feature type="transmembrane region" description="Helical" evidence="9">
    <location>
        <begin position="525"/>
        <end position="544"/>
    </location>
</feature>
<dbReference type="PANTHER" id="PTHR11453:SF127">
    <property type="entry name" value="SOLUTE CARRIER FAMILY 4 MEMBER 11"/>
    <property type="match status" value="1"/>
</dbReference>
<comment type="similarity">
    <text evidence="3">Belongs to the anion exchanger (TC 2.A.31) family.</text>
</comment>
<feature type="transmembrane region" description="Helical" evidence="9">
    <location>
        <begin position="368"/>
        <end position="388"/>
    </location>
</feature>
<dbReference type="AlphaFoldDB" id="A0A8T2SGG7"/>
<dbReference type="PRINTS" id="PR01231">
    <property type="entry name" value="HCO3TRNSPORT"/>
</dbReference>
<evidence type="ECO:0000256" key="4">
    <source>
        <dbReference type="ARBA" id="ARBA00022448"/>
    </source>
</evidence>
<comment type="subcellular location">
    <subcellularLocation>
        <location evidence="1">Cell membrane</location>
        <topology evidence="1">Multi-pass membrane protein</topology>
    </subcellularLocation>
</comment>
<evidence type="ECO:0000313" key="12">
    <source>
        <dbReference type="Proteomes" id="UP000825935"/>
    </source>
</evidence>
<sequence>MYPSRCISSNAVTISSSSCTYSSSVHISPSDSLFGSHLASSPSHTLAMCHCVYMRVHSRAVPASCRSFFIPTERPFSRTLHVTELCITKRSNHTYGSCALRRTGNVSEKNGVDGGIFHPILCKRIDLRIQTKAAGSLETSEVEPFFEEASKWRFGSGIYGDLKRRLPHYLSDFKDGVHPKGIAAVVFLYFACLAPCIAFGGLLSHVTGGEIGVVESIVGTAAAGILYPLFAGQPLTLLGSTGLMVIYCGLLYKVTLQLGLPFLPVYGWVGVWSSIFLIILAATEASDLIHHFTRFTDDIFSTLISLGYISEALEGVGGMFKQSSSYTLASSLLSVILAGGTWKFATFLTELKNTRFLLRPIRSVLSDFGPPLAIFIMSFASHLLFPSISLPKLSVPSTLTTTSGRSWQVPLLSIPPWAIAASAIPAALLTLLVFLDQNITTRLVNNPKNHLTKGDGYHLDLVVLGVLMAICSCFGLPWMFASTIPSLSHVRSLATTSKSTHISGDIAEAPEECVIGVRENRLTGILIHVCVGVSLSLLSVLRLVPMPVIDGIFLYMGVTSLAGNQFVERLQLWFCDPEMYPRHDFIRTVPKAILHSFTALQLACVTALWALKHSPYGMTFPLLILALMPVRKYVAGSFVEPSYLHIMDAH</sequence>
<feature type="transmembrane region" description="Helical" evidence="9">
    <location>
        <begin position="237"/>
        <end position="259"/>
    </location>
</feature>
<feature type="transmembrane region" description="Helical" evidence="9">
    <location>
        <begin position="325"/>
        <end position="348"/>
    </location>
</feature>
<evidence type="ECO:0000256" key="3">
    <source>
        <dbReference type="ARBA" id="ARBA00010993"/>
    </source>
</evidence>